<keyword evidence="1" id="KW-0812">Transmembrane</keyword>
<keyword evidence="3" id="KW-1185">Reference proteome</keyword>
<gene>
    <name evidence="2" type="ORF">QQF64_012299</name>
</gene>
<evidence type="ECO:0000256" key="1">
    <source>
        <dbReference type="SAM" id="Phobius"/>
    </source>
</evidence>
<name>A0ABR3LYI6_9TELE</name>
<reference evidence="2 3" key="1">
    <citation type="submission" date="2023-09" db="EMBL/GenBank/DDBJ databases">
        <authorList>
            <person name="Wang M."/>
        </authorList>
    </citation>
    <scope>NUCLEOTIDE SEQUENCE [LARGE SCALE GENOMIC DNA]</scope>
    <source>
        <strain evidence="2">GT-2023</strain>
        <tissue evidence="2">Liver</tissue>
    </source>
</reference>
<evidence type="ECO:0000313" key="3">
    <source>
        <dbReference type="Proteomes" id="UP001558613"/>
    </source>
</evidence>
<dbReference type="EMBL" id="JAYMGO010000018">
    <property type="protein sequence ID" value="KAL1256754.1"/>
    <property type="molecule type" value="Genomic_DNA"/>
</dbReference>
<keyword evidence="1" id="KW-1133">Transmembrane helix</keyword>
<keyword evidence="1" id="KW-0472">Membrane</keyword>
<protein>
    <submittedName>
        <fullName evidence="2">Uncharacterized protein</fullName>
    </submittedName>
</protein>
<accession>A0ABR3LYI6</accession>
<dbReference type="Proteomes" id="UP001558613">
    <property type="component" value="Unassembled WGS sequence"/>
</dbReference>
<proteinExistence type="predicted"/>
<sequence>MASLYSRLPQKSKSQMTTVLQELGGECFPSFAALPFLNALLLSLPVAIAPIWIAALPRPRFPSSACLSKKALPFFLSLFLSSRCVPPSPPNPFRSPCWYFSLCSSHFRLHSSLGNVDLFLTSSS</sequence>
<evidence type="ECO:0000313" key="2">
    <source>
        <dbReference type="EMBL" id="KAL1256754.1"/>
    </source>
</evidence>
<feature type="transmembrane region" description="Helical" evidence="1">
    <location>
        <begin position="32"/>
        <end position="55"/>
    </location>
</feature>
<comment type="caution">
    <text evidence="2">The sequence shown here is derived from an EMBL/GenBank/DDBJ whole genome shotgun (WGS) entry which is preliminary data.</text>
</comment>
<organism evidence="2 3">
    <name type="scientific">Cirrhinus molitorella</name>
    <name type="common">mud carp</name>
    <dbReference type="NCBI Taxonomy" id="172907"/>
    <lineage>
        <taxon>Eukaryota</taxon>
        <taxon>Metazoa</taxon>
        <taxon>Chordata</taxon>
        <taxon>Craniata</taxon>
        <taxon>Vertebrata</taxon>
        <taxon>Euteleostomi</taxon>
        <taxon>Actinopterygii</taxon>
        <taxon>Neopterygii</taxon>
        <taxon>Teleostei</taxon>
        <taxon>Ostariophysi</taxon>
        <taxon>Cypriniformes</taxon>
        <taxon>Cyprinidae</taxon>
        <taxon>Labeoninae</taxon>
        <taxon>Labeonini</taxon>
        <taxon>Cirrhinus</taxon>
    </lineage>
</organism>